<sequence>MIAADVLVIIITWAATYRMRGFRLNSGLGRTLSAVLFEYVLISRFLFDLQEASADTTGSESRGEISSRTTSLNFARVVGTIGSTLVSRDEQSTRSVVETFELEDADKTRCAAIA</sequence>
<evidence type="ECO:0000313" key="2">
    <source>
        <dbReference type="Proteomes" id="UP000184267"/>
    </source>
</evidence>
<accession>A0A1M2W4W8</accession>
<name>A0A1M2W4W8_TRAPU</name>
<dbReference type="EMBL" id="MNAD01000235">
    <property type="protein sequence ID" value="OJT14800.1"/>
    <property type="molecule type" value="Genomic_DNA"/>
</dbReference>
<reference evidence="1 2" key="1">
    <citation type="submission" date="2016-10" db="EMBL/GenBank/DDBJ databases">
        <title>Genome sequence of the basidiomycete white-rot fungus Trametes pubescens.</title>
        <authorList>
            <person name="Makela M.R."/>
            <person name="Granchi Z."/>
            <person name="Peng M."/>
            <person name="De Vries R.P."/>
            <person name="Grigoriev I."/>
            <person name="Riley R."/>
            <person name="Hilden K."/>
        </authorList>
    </citation>
    <scope>NUCLEOTIDE SEQUENCE [LARGE SCALE GENOMIC DNA]</scope>
    <source>
        <strain evidence="1 2">FBCC735</strain>
    </source>
</reference>
<proteinExistence type="predicted"/>
<dbReference type="Proteomes" id="UP000184267">
    <property type="component" value="Unassembled WGS sequence"/>
</dbReference>
<evidence type="ECO:0000313" key="1">
    <source>
        <dbReference type="EMBL" id="OJT14800.1"/>
    </source>
</evidence>
<gene>
    <name evidence="1" type="ORF">TRAPUB_8654</name>
</gene>
<dbReference type="OrthoDB" id="2750926at2759"/>
<protein>
    <submittedName>
        <fullName evidence="1">Uncharacterized protein</fullName>
    </submittedName>
</protein>
<comment type="caution">
    <text evidence="1">The sequence shown here is derived from an EMBL/GenBank/DDBJ whole genome shotgun (WGS) entry which is preliminary data.</text>
</comment>
<keyword evidence="2" id="KW-1185">Reference proteome</keyword>
<organism evidence="1 2">
    <name type="scientific">Trametes pubescens</name>
    <name type="common">White-rot fungus</name>
    <dbReference type="NCBI Taxonomy" id="154538"/>
    <lineage>
        <taxon>Eukaryota</taxon>
        <taxon>Fungi</taxon>
        <taxon>Dikarya</taxon>
        <taxon>Basidiomycota</taxon>
        <taxon>Agaricomycotina</taxon>
        <taxon>Agaricomycetes</taxon>
        <taxon>Polyporales</taxon>
        <taxon>Polyporaceae</taxon>
        <taxon>Trametes</taxon>
    </lineage>
</organism>
<dbReference type="AlphaFoldDB" id="A0A1M2W4W8"/>